<dbReference type="SUPFAM" id="SSF53041">
    <property type="entry name" value="Resolvase-like"/>
    <property type="match status" value="1"/>
</dbReference>
<evidence type="ECO:0000313" key="4">
    <source>
        <dbReference type="Proteomes" id="UP000623172"/>
    </source>
</evidence>
<name>A0A926D4E6_9FIRM</name>
<dbReference type="PROSITE" id="PS51737">
    <property type="entry name" value="RECOMBINASE_DNA_BIND"/>
    <property type="match status" value="1"/>
</dbReference>
<dbReference type="PANTHER" id="PTHR30461:SF23">
    <property type="entry name" value="DNA RECOMBINASE-RELATED"/>
    <property type="match status" value="1"/>
</dbReference>
<dbReference type="CDD" id="cd00338">
    <property type="entry name" value="Ser_Recombinase"/>
    <property type="match status" value="1"/>
</dbReference>
<comment type="caution">
    <text evidence="3">The sequence shown here is derived from an EMBL/GenBank/DDBJ whole genome shotgun (WGS) entry which is preliminary data.</text>
</comment>
<accession>A0A926D4E6</accession>
<dbReference type="Gene3D" id="3.90.1750.20">
    <property type="entry name" value="Putative Large Serine Recombinase, Chain B, Domain 2"/>
    <property type="match status" value="1"/>
</dbReference>
<dbReference type="Pfam" id="PF07508">
    <property type="entry name" value="Recombinase"/>
    <property type="match status" value="1"/>
</dbReference>
<protein>
    <submittedName>
        <fullName evidence="3">Recombinase family protein</fullName>
    </submittedName>
</protein>
<feature type="domain" description="Recombinase" evidence="2">
    <location>
        <begin position="156"/>
        <end position="314"/>
    </location>
</feature>
<dbReference type="AlphaFoldDB" id="A0A926D4E6"/>
<dbReference type="Gene3D" id="3.40.50.1390">
    <property type="entry name" value="Resolvase, N-terminal catalytic domain"/>
    <property type="match status" value="1"/>
</dbReference>
<feature type="domain" description="Resolvase/invertase-type recombinase catalytic" evidence="1">
    <location>
        <begin position="2"/>
        <end position="148"/>
    </location>
</feature>
<gene>
    <name evidence="3" type="ORF">H8696_04715</name>
</gene>
<keyword evidence="4" id="KW-1185">Reference proteome</keyword>
<reference evidence="3" key="1">
    <citation type="submission" date="2020-08" db="EMBL/GenBank/DDBJ databases">
        <title>Genome public.</title>
        <authorList>
            <person name="Liu C."/>
            <person name="Sun Q."/>
        </authorList>
    </citation>
    <scope>NUCLEOTIDE SEQUENCE</scope>
    <source>
        <strain evidence="3">NSJ-53</strain>
    </source>
</reference>
<dbReference type="InterPro" id="IPR011109">
    <property type="entry name" value="DNA_bind_recombinase_dom"/>
</dbReference>
<dbReference type="InterPro" id="IPR036162">
    <property type="entry name" value="Resolvase-like_N_sf"/>
</dbReference>
<dbReference type="Pfam" id="PF00239">
    <property type="entry name" value="Resolvase"/>
    <property type="match status" value="1"/>
</dbReference>
<dbReference type="Pfam" id="PF13408">
    <property type="entry name" value="Zn_ribbon_recom"/>
    <property type="match status" value="1"/>
</dbReference>
<dbReference type="RefSeq" id="WP_249315233.1">
    <property type="nucleotide sequence ID" value="NZ_JACRSR010000001.1"/>
</dbReference>
<dbReference type="SMART" id="SM00857">
    <property type="entry name" value="Resolvase"/>
    <property type="match status" value="1"/>
</dbReference>
<dbReference type="GO" id="GO:0003677">
    <property type="term" value="F:DNA binding"/>
    <property type="evidence" value="ECO:0007669"/>
    <property type="project" value="InterPro"/>
</dbReference>
<evidence type="ECO:0000259" key="1">
    <source>
        <dbReference type="PROSITE" id="PS51736"/>
    </source>
</evidence>
<proteinExistence type="predicted"/>
<evidence type="ECO:0000313" key="3">
    <source>
        <dbReference type="EMBL" id="MBC8531148.1"/>
    </source>
</evidence>
<dbReference type="PANTHER" id="PTHR30461">
    <property type="entry name" value="DNA-INVERTASE FROM LAMBDOID PROPHAGE"/>
    <property type="match status" value="1"/>
</dbReference>
<dbReference type="InterPro" id="IPR025827">
    <property type="entry name" value="Zn_ribbon_recom_dom"/>
</dbReference>
<dbReference type="InterPro" id="IPR050639">
    <property type="entry name" value="SSR_resolvase"/>
</dbReference>
<dbReference type="GO" id="GO:0000150">
    <property type="term" value="F:DNA strand exchange activity"/>
    <property type="evidence" value="ECO:0007669"/>
    <property type="project" value="InterPro"/>
</dbReference>
<evidence type="ECO:0000259" key="2">
    <source>
        <dbReference type="PROSITE" id="PS51737"/>
    </source>
</evidence>
<dbReference type="EMBL" id="JACRSR010000001">
    <property type="protein sequence ID" value="MBC8531148.1"/>
    <property type="molecule type" value="Genomic_DNA"/>
</dbReference>
<dbReference type="InterPro" id="IPR006119">
    <property type="entry name" value="Resolv_N"/>
</dbReference>
<dbReference type="Proteomes" id="UP000623172">
    <property type="component" value="Unassembled WGS sequence"/>
</dbReference>
<dbReference type="InterPro" id="IPR038109">
    <property type="entry name" value="DNA_bind_recomb_sf"/>
</dbReference>
<organism evidence="3 4">
    <name type="scientific">Gehongia tenuis</name>
    <dbReference type="NCBI Taxonomy" id="2763655"/>
    <lineage>
        <taxon>Bacteria</taxon>
        <taxon>Bacillati</taxon>
        <taxon>Bacillota</taxon>
        <taxon>Clostridia</taxon>
        <taxon>Christensenellales</taxon>
        <taxon>Christensenellaceae</taxon>
        <taxon>Gehongia</taxon>
    </lineage>
</organism>
<dbReference type="PROSITE" id="PS51736">
    <property type="entry name" value="RECOMBINASES_3"/>
    <property type="match status" value="1"/>
</dbReference>
<sequence>MQIAIYSRKSKFTGKGESIENQISLCRRYIDAHYSGASVSVYEDEGFSGKNTDRPEFLAMMAAARRGELSAIVCYRLDRISRNIGDFAKLIEELSGLNTDFVSIKEQFDTASPLGRAMMYIASVFSQLERETIAERIRDNMMELAKTGRWLGGKTPLGYRSEAIDRLDDGRVRRAYRLAPVAEELELVRLIHRKFLQLHSLTQVETYLLQNGASTREGVPFSRYAIKRILQNPVYCCCDDEARRYFNRVGAKIYGDFDGGHGLMAYNKTRQRSNRSVAMRERRDWIVAPGSHEGVVSGKDFARIQDLLERNKAHGYPSTRSGRALLPGLLFCTCGQPMRAKLTGRMKENRAFIYLCQGKEKCKSCALPSPRGGELDEKVAALLDGILEDRAHLFARLLEGKAQLSGDSERSLLEKRLRDVERRLEGLVGSLGRLEEPAARRVLEEIERLERERLAAEERLARWTAPPIEETYKKLTSWRALFEELGLMEKRELLRRFVLRIVWDGQDGHLFLKPAREHSQ</sequence>